<feature type="domain" description="FAD-binding PCMH-type" evidence="6">
    <location>
        <begin position="24"/>
        <end position="195"/>
    </location>
</feature>
<accession>A0ABV7QFE8</accession>
<evidence type="ECO:0000256" key="5">
    <source>
        <dbReference type="ARBA" id="ARBA00023002"/>
    </source>
</evidence>
<organism evidence="7 8">
    <name type="scientific">Amycolatopsis halotolerans</name>
    <dbReference type="NCBI Taxonomy" id="330083"/>
    <lineage>
        <taxon>Bacteria</taxon>
        <taxon>Bacillati</taxon>
        <taxon>Actinomycetota</taxon>
        <taxon>Actinomycetes</taxon>
        <taxon>Pseudonocardiales</taxon>
        <taxon>Pseudonocardiaceae</taxon>
        <taxon>Amycolatopsis</taxon>
    </lineage>
</organism>
<sequence>MSGRVIGPDDPRYADFTTGVNQRYTAKPASVHLPRSTEEVASAVSGARGRLAIRSGGHCFEDFVHHEGVDEILDLSGLSEVDHAHGLYSVGAGARLQDVYERLYRGWGVTIPGGICYSVGAGGHVTGGGYGLLSRRDGLTVDHLHGVEVVLADGRTIVATRDSSGPEADLFWAHTGGGGGSFGVVTRFLFRAPLVRPPSEVLVAALSVPWADLDERRFARLLGGYARWHHEHRAPDSPGAALSSLLMLNHRCNGTVGLVAQIDADVSGSDRVLNEFLSHVLGDLATTGFARAGEFGPMPGLAPPRRLPWLQATRLLGTNTPVLTDPTLRAEHKSAYVRSTLPESQLRTAYEYLTRVDVTNPETMLVAFSYGGAISAVDPAATAVAQRDSTFKLLYQAFWSTVDADSANIGWVRDFYRAMYAEAGGVPVPGEVADGCYINYPDADLSDPDWNASGVPWHDLYFKDNYARLQRTKAHWDPGDVFRHRQSVRPA</sequence>
<evidence type="ECO:0000256" key="1">
    <source>
        <dbReference type="ARBA" id="ARBA00001974"/>
    </source>
</evidence>
<evidence type="ECO:0000256" key="3">
    <source>
        <dbReference type="ARBA" id="ARBA00022630"/>
    </source>
</evidence>
<comment type="cofactor">
    <cofactor evidence="1">
        <name>FAD</name>
        <dbReference type="ChEBI" id="CHEBI:57692"/>
    </cofactor>
</comment>
<evidence type="ECO:0000256" key="4">
    <source>
        <dbReference type="ARBA" id="ARBA00022827"/>
    </source>
</evidence>
<dbReference type="InterPro" id="IPR050416">
    <property type="entry name" value="FAD-linked_Oxidoreductase"/>
</dbReference>
<reference evidence="8" key="1">
    <citation type="journal article" date="2019" name="Int. J. Syst. Evol. Microbiol.">
        <title>The Global Catalogue of Microorganisms (GCM) 10K type strain sequencing project: providing services to taxonomists for standard genome sequencing and annotation.</title>
        <authorList>
            <consortium name="The Broad Institute Genomics Platform"/>
            <consortium name="The Broad Institute Genome Sequencing Center for Infectious Disease"/>
            <person name="Wu L."/>
            <person name="Ma J."/>
        </authorList>
    </citation>
    <scope>NUCLEOTIDE SEQUENCE [LARGE SCALE GENOMIC DNA]</scope>
    <source>
        <strain evidence="8">CGMCC 4.7682</strain>
    </source>
</reference>
<keyword evidence="3" id="KW-0285">Flavoprotein</keyword>
<dbReference type="InterPro" id="IPR016166">
    <property type="entry name" value="FAD-bd_PCMH"/>
</dbReference>
<dbReference type="RefSeq" id="WP_377876073.1">
    <property type="nucleotide sequence ID" value="NZ_JBHMAY010000088.1"/>
</dbReference>
<dbReference type="Gene3D" id="3.40.462.20">
    <property type="match status" value="1"/>
</dbReference>
<dbReference type="InterPro" id="IPR016169">
    <property type="entry name" value="FAD-bd_PCMH_sub2"/>
</dbReference>
<evidence type="ECO:0000259" key="6">
    <source>
        <dbReference type="PROSITE" id="PS51387"/>
    </source>
</evidence>
<dbReference type="SUPFAM" id="SSF56176">
    <property type="entry name" value="FAD-binding/transporter-associated domain-like"/>
    <property type="match status" value="1"/>
</dbReference>
<keyword evidence="8" id="KW-1185">Reference proteome</keyword>
<dbReference type="InterPro" id="IPR012951">
    <property type="entry name" value="BBE"/>
</dbReference>
<proteinExistence type="inferred from homology"/>
<dbReference type="InterPro" id="IPR006094">
    <property type="entry name" value="Oxid_FAD_bind_N"/>
</dbReference>
<protein>
    <submittedName>
        <fullName evidence="7">FAD-binding oxidoreductase</fullName>
    </submittedName>
</protein>
<dbReference type="Pfam" id="PF08031">
    <property type="entry name" value="BBE"/>
    <property type="match status" value="1"/>
</dbReference>
<evidence type="ECO:0000313" key="7">
    <source>
        <dbReference type="EMBL" id="MFC3510899.1"/>
    </source>
</evidence>
<comment type="similarity">
    <text evidence="2">Belongs to the oxygen-dependent FAD-linked oxidoreductase family.</text>
</comment>
<dbReference type="InterPro" id="IPR036318">
    <property type="entry name" value="FAD-bd_PCMH-like_sf"/>
</dbReference>
<dbReference type="PROSITE" id="PS51387">
    <property type="entry name" value="FAD_PCMH"/>
    <property type="match status" value="1"/>
</dbReference>
<keyword evidence="5" id="KW-0560">Oxidoreductase</keyword>
<dbReference type="PANTHER" id="PTHR42973:SF39">
    <property type="entry name" value="FAD-BINDING PCMH-TYPE DOMAIN-CONTAINING PROTEIN"/>
    <property type="match status" value="1"/>
</dbReference>
<evidence type="ECO:0000313" key="8">
    <source>
        <dbReference type="Proteomes" id="UP001595764"/>
    </source>
</evidence>
<keyword evidence="4" id="KW-0274">FAD</keyword>
<name>A0ABV7QFE8_9PSEU</name>
<dbReference type="EMBL" id="JBHRWI010000015">
    <property type="protein sequence ID" value="MFC3510899.1"/>
    <property type="molecule type" value="Genomic_DNA"/>
</dbReference>
<comment type="caution">
    <text evidence="7">The sequence shown here is derived from an EMBL/GenBank/DDBJ whole genome shotgun (WGS) entry which is preliminary data.</text>
</comment>
<dbReference type="Proteomes" id="UP001595764">
    <property type="component" value="Unassembled WGS sequence"/>
</dbReference>
<evidence type="ECO:0000256" key="2">
    <source>
        <dbReference type="ARBA" id="ARBA00005466"/>
    </source>
</evidence>
<dbReference type="Gene3D" id="3.30.465.10">
    <property type="match status" value="1"/>
</dbReference>
<dbReference type="Pfam" id="PF01565">
    <property type="entry name" value="FAD_binding_4"/>
    <property type="match status" value="1"/>
</dbReference>
<dbReference type="PANTHER" id="PTHR42973">
    <property type="entry name" value="BINDING OXIDOREDUCTASE, PUTATIVE (AFU_ORTHOLOGUE AFUA_1G17690)-RELATED"/>
    <property type="match status" value="1"/>
</dbReference>
<gene>
    <name evidence="7" type="ORF">ACFORO_12050</name>
</gene>